<dbReference type="AlphaFoldDB" id="A0A8K0HIH6"/>
<accession>A0A8K0HIH6</accession>
<dbReference type="Proteomes" id="UP000796880">
    <property type="component" value="Unassembled WGS sequence"/>
</dbReference>
<feature type="compositionally biased region" description="Pro residues" evidence="1">
    <location>
        <begin position="137"/>
        <end position="146"/>
    </location>
</feature>
<proteinExistence type="predicted"/>
<feature type="compositionally biased region" description="Basic and acidic residues" evidence="1">
    <location>
        <begin position="72"/>
        <end position="108"/>
    </location>
</feature>
<sequence>MPAKKQDAKKTTSDSNKPVEATKQAESGEEMVEVGQKSIGRIRKGSPRTHSRQVTGEDAAGRWLMALSQKAHLQEGDHRRHPQEHQRHDRMRWSATKDRVTPTPDGRKVAKRTWRSPQRDEPMMEMPPRNPAEAPDSMPPKPSDFQ</sequence>
<protein>
    <submittedName>
        <fullName evidence="2">Uncharacterized protein</fullName>
    </submittedName>
</protein>
<feature type="compositionally biased region" description="Basic residues" evidence="1">
    <location>
        <begin position="40"/>
        <end position="51"/>
    </location>
</feature>
<dbReference type="EMBL" id="VOIH02000002">
    <property type="protein sequence ID" value="KAF3452278.1"/>
    <property type="molecule type" value="Genomic_DNA"/>
</dbReference>
<feature type="region of interest" description="Disordered" evidence="1">
    <location>
        <begin position="1"/>
        <end position="146"/>
    </location>
</feature>
<keyword evidence="3" id="KW-1185">Reference proteome</keyword>
<feature type="compositionally biased region" description="Basic and acidic residues" evidence="1">
    <location>
        <begin position="1"/>
        <end position="12"/>
    </location>
</feature>
<organism evidence="2 3">
    <name type="scientific">Rhamnella rubrinervis</name>
    <dbReference type="NCBI Taxonomy" id="2594499"/>
    <lineage>
        <taxon>Eukaryota</taxon>
        <taxon>Viridiplantae</taxon>
        <taxon>Streptophyta</taxon>
        <taxon>Embryophyta</taxon>
        <taxon>Tracheophyta</taxon>
        <taxon>Spermatophyta</taxon>
        <taxon>Magnoliopsida</taxon>
        <taxon>eudicotyledons</taxon>
        <taxon>Gunneridae</taxon>
        <taxon>Pentapetalae</taxon>
        <taxon>rosids</taxon>
        <taxon>fabids</taxon>
        <taxon>Rosales</taxon>
        <taxon>Rhamnaceae</taxon>
        <taxon>rhamnoid group</taxon>
        <taxon>Rhamneae</taxon>
        <taxon>Rhamnella</taxon>
    </lineage>
</organism>
<comment type="caution">
    <text evidence="2">The sequence shown here is derived from an EMBL/GenBank/DDBJ whole genome shotgun (WGS) entry which is preliminary data.</text>
</comment>
<reference evidence="2" key="1">
    <citation type="submission" date="2020-03" db="EMBL/GenBank/DDBJ databases">
        <title>A high-quality chromosome-level genome assembly of a woody plant with both climbing and erect habits, Rhamnella rubrinervis.</title>
        <authorList>
            <person name="Lu Z."/>
            <person name="Yang Y."/>
            <person name="Zhu X."/>
            <person name="Sun Y."/>
        </authorList>
    </citation>
    <scope>NUCLEOTIDE SEQUENCE</scope>
    <source>
        <strain evidence="2">BYM</strain>
        <tissue evidence="2">Leaf</tissue>
    </source>
</reference>
<evidence type="ECO:0000313" key="2">
    <source>
        <dbReference type="EMBL" id="KAF3452278.1"/>
    </source>
</evidence>
<name>A0A8K0HIH6_9ROSA</name>
<evidence type="ECO:0000256" key="1">
    <source>
        <dbReference type="SAM" id="MobiDB-lite"/>
    </source>
</evidence>
<evidence type="ECO:0000313" key="3">
    <source>
        <dbReference type="Proteomes" id="UP000796880"/>
    </source>
</evidence>
<gene>
    <name evidence="2" type="ORF">FNV43_RR02711</name>
</gene>